<dbReference type="SUPFAM" id="SSF88659">
    <property type="entry name" value="Sigma3 and sigma4 domains of RNA polymerase sigma factors"/>
    <property type="match status" value="1"/>
</dbReference>
<dbReference type="RefSeq" id="WP_344667987.1">
    <property type="nucleotide sequence ID" value="NZ_BAAAQN010000030.1"/>
</dbReference>
<comment type="caution">
    <text evidence="7">The sequence shown here is derived from an EMBL/GenBank/DDBJ whole genome shotgun (WGS) entry which is preliminary data.</text>
</comment>
<dbReference type="InterPro" id="IPR039425">
    <property type="entry name" value="RNA_pol_sigma-70-like"/>
</dbReference>
<dbReference type="Pfam" id="PF04542">
    <property type="entry name" value="Sigma70_r2"/>
    <property type="match status" value="1"/>
</dbReference>
<proteinExistence type="inferred from homology"/>
<dbReference type="InterPro" id="IPR013325">
    <property type="entry name" value="RNA_pol_sigma_r2"/>
</dbReference>
<dbReference type="InterPro" id="IPR007627">
    <property type="entry name" value="RNA_pol_sigma70_r2"/>
</dbReference>
<evidence type="ECO:0000256" key="2">
    <source>
        <dbReference type="ARBA" id="ARBA00023015"/>
    </source>
</evidence>
<dbReference type="InterPro" id="IPR036388">
    <property type="entry name" value="WH-like_DNA-bd_sf"/>
</dbReference>
<evidence type="ECO:0000256" key="4">
    <source>
        <dbReference type="ARBA" id="ARBA00023163"/>
    </source>
</evidence>
<dbReference type="InterPro" id="IPR013249">
    <property type="entry name" value="RNA_pol_sigma70_r4_t2"/>
</dbReference>
<dbReference type="EMBL" id="BAAAQN010000030">
    <property type="protein sequence ID" value="GAA2040896.1"/>
    <property type="molecule type" value="Genomic_DNA"/>
</dbReference>
<evidence type="ECO:0000259" key="5">
    <source>
        <dbReference type="Pfam" id="PF04542"/>
    </source>
</evidence>
<comment type="similarity">
    <text evidence="1">Belongs to the sigma-70 factor family. ECF subfamily.</text>
</comment>
<dbReference type="Gene3D" id="1.10.1740.10">
    <property type="match status" value="1"/>
</dbReference>
<name>A0ABP5GDI1_9ACTN</name>
<keyword evidence="3" id="KW-0731">Sigma factor</keyword>
<dbReference type="InterPro" id="IPR013324">
    <property type="entry name" value="RNA_pol_sigma_r3/r4-like"/>
</dbReference>
<keyword evidence="8" id="KW-1185">Reference proteome</keyword>
<protein>
    <recommendedName>
        <fullName evidence="9">RNA polymerase sigma-70 factor, ECF subfamily</fullName>
    </recommendedName>
</protein>
<dbReference type="InterPro" id="IPR014284">
    <property type="entry name" value="RNA_pol_sigma-70_dom"/>
</dbReference>
<dbReference type="NCBIfam" id="TIGR02937">
    <property type="entry name" value="sigma70-ECF"/>
    <property type="match status" value="1"/>
</dbReference>
<feature type="domain" description="RNA polymerase sigma-70 region 2" evidence="5">
    <location>
        <begin position="17"/>
        <end position="80"/>
    </location>
</feature>
<feature type="domain" description="RNA polymerase sigma factor 70 region 4 type 2" evidence="6">
    <location>
        <begin position="109"/>
        <end position="159"/>
    </location>
</feature>
<keyword evidence="4" id="KW-0804">Transcription</keyword>
<accession>A0ABP5GDI1</accession>
<dbReference type="PANTHER" id="PTHR43133">
    <property type="entry name" value="RNA POLYMERASE ECF-TYPE SIGMA FACTO"/>
    <property type="match status" value="1"/>
</dbReference>
<evidence type="ECO:0000313" key="8">
    <source>
        <dbReference type="Proteomes" id="UP001500751"/>
    </source>
</evidence>
<evidence type="ECO:0000256" key="1">
    <source>
        <dbReference type="ARBA" id="ARBA00010641"/>
    </source>
</evidence>
<dbReference type="SUPFAM" id="SSF88946">
    <property type="entry name" value="Sigma2 domain of RNA polymerase sigma factors"/>
    <property type="match status" value="1"/>
</dbReference>
<dbReference type="Pfam" id="PF08281">
    <property type="entry name" value="Sigma70_r4_2"/>
    <property type="match status" value="1"/>
</dbReference>
<reference evidence="8" key="1">
    <citation type="journal article" date="2019" name="Int. J. Syst. Evol. Microbiol.">
        <title>The Global Catalogue of Microorganisms (GCM) 10K type strain sequencing project: providing services to taxonomists for standard genome sequencing and annotation.</title>
        <authorList>
            <consortium name="The Broad Institute Genomics Platform"/>
            <consortium name="The Broad Institute Genome Sequencing Center for Infectious Disease"/>
            <person name="Wu L."/>
            <person name="Ma J."/>
        </authorList>
    </citation>
    <scope>NUCLEOTIDE SEQUENCE [LARGE SCALE GENOMIC DNA]</scope>
    <source>
        <strain evidence="8">JCM 16014</strain>
    </source>
</reference>
<dbReference type="Proteomes" id="UP001500751">
    <property type="component" value="Unassembled WGS sequence"/>
</dbReference>
<organism evidence="7 8">
    <name type="scientific">Catenulispora yoronensis</name>
    <dbReference type="NCBI Taxonomy" id="450799"/>
    <lineage>
        <taxon>Bacteria</taxon>
        <taxon>Bacillati</taxon>
        <taxon>Actinomycetota</taxon>
        <taxon>Actinomycetes</taxon>
        <taxon>Catenulisporales</taxon>
        <taxon>Catenulisporaceae</taxon>
        <taxon>Catenulispora</taxon>
    </lineage>
</organism>
<evidence type="ECO:0008006" key="9">
    <source>
        <dbReference type="Google" id="ProtNLM"/>
    </source>
</evidence>
<sequence length="174" mass="19246">MPTDTAQDARTRFATVYKEYYGHLEKYAARRVPADDVGDVVATTFLAAWRRFDELPAEPLPWLYVTARRVIANGHRGRARWEALISKAAENAVLSHPDPADRVCGVAQVAAVLKQLSDSDRELVLLTEWERLSVGEAAAVIGCSAATARVRLHRARRRLARHLEAETSKGAGKS</sequence>
<dbReference type="Gene3D" id="1.10.10.10">
    <property type="entry name" value="Winged helix-like DNA-binding domain superfamily/Winged helix DNA-binding domain"/>
    <property type="match status" value="1"/>
</dbReference>
<evidence type="ECO:0000256" key="3">
    <source>
        <dbReference type="ARBA" id="ARBA00023082"/>
    </source>
</evidence>
<gene>
    <name evidence="7" type="ORF">GCM10009839_48950</name>
</gene>
<evidence type="ECO:0000259" key="6">
    <source>
        <dbReference type="Pfam" id="PF08281"/>
    </source>
</evidence>
<evidence type="ECO:0000313" key="7">
    <source>
        <dbReference type="EMBL" id="GAA2040896.1"/>
    </source>
</evidence>
<dbReference type="PANTHER" id="PTHR43133:SF25">
    <property type="entry name" value="RNA POLYMERASE SIGMA FACTOR RFAY-RELATED"/>
    <property type="match status" value="1"/>
</dbReference>
<keyword evidence="2" id="KW-0805">Transcription regulation</keyword>